<evidence type="ECO:0000256" key="7">
    <source>
        <dbReference type="ARBA" id="ARBA00023012"/>
    </source>
</evidence>
<keyword evidence="8 9" id="KW-0472">Membrane</keyword>
<gene>
    <name evidence="11" type="ORF">JYB65_09260</name>
</gene>
<comment type="subcellular location">
    <subcellularLocation>
        <location evidence="2">Membrane</location>
    </subcellularLocation>
</comment>
<dbReference type="Pfam" id="PF02518">
    <property type="entry name" value="HATPase_c"/>
    <property type="match status" value="1"/>
</dbReference>
<reference evidence="11" key="1">
    <citation type="submission" date="2021-02" db="EMBL/GenBank/DDBJ databases">
        <title>Abyssanaerobacter marinus gen.nov., sp., nov, anaerobic bacterium isolated from the Onnuri vent field of Indian Ocean and suggestion of Mogibacteriaceae fam. nov., and proposal of reclassification of ambiguous this family's genus member.</title>
        <authorList>
            <person name="Kim Y.J."/>
            <person name="Yang J.-A."/>
        </authorList>
    </citation>
    <scope>NUCLEOTIDE SEQUENCE</scope>
    <source>
        <strain evidence="11">DSM 2634</strain>
    </source>
</reference>
<dbReference type="InterPro" id="IPR036097">
    <property type="entry name" value="HisK_dim/P_sf"/>
</dbReference>
<sequence>MKHRLKHILVYLFIILLQFMCFLLAACIIDFISSDRIMMMDVLKRAGTSSLGVAVFMTFAFLIAHFKGLHKRSYHEFINEIEEVIDRISKGDFGIQIDSKKYKNENYGDEHLTDLIDKINNMAKELGEMETMRQDFVSNVSHEIQSPLTSIRGFVSLLKDETLSKQERLHYIAVIESESQRLSKLSENLLRLSTLDSEFAEFNPRHYSLNRQLKDVILFMEPQWSAKEIEISLNVEKVEVFADEDLINQVWINLLNNSIKFTPDKGKISLSVSEDNMQILVKISDNGIGMKEENLPHVFERFYMADKARSRGVGGSGLGLSIVKRIVQIHHGSIDVESKFGEGTTFKIIIPKKS</sequence>
<dbReference type="Pfam" id="PF00512">
    <property type="entry name" value="HisKA"/>
    <property type="match status" value="1"/>
</dbReference>
<name>A0A939IJG2_CLOAM</name>
<dbReference type="PANTHER" id="PTHR43711:SF1">
    <property type="entry name" value="HISTIDINE KINASE 1"/>
    <property type="match status" value="1"/>
</dbReference>
<dbReference type="GO" id="GO:0000155">
    <property type="term" value="F:phosphorelay sensor kinase activity"/>
    <property type="evidence" value="ECO:0007669"/>
    <property type="project" value="InterPro"/>
</dbReference>
<dbReference type="FunFam" id="3.30.565.10:FF:000006">
    <property type="entry name" value="Sensor histidine kinase WalK"/>
    <property type="match status" value="1"/>
</dbReference>
<keyword evidence="5" id="KW-0808">Transferase</keyword>
<proteinExistence type="predicted"/>
<dbReference type="Gene3D" id="1.10.287.130">
    <property type="match status" value="1"/>
</dbReference>
<dbReference type="CDD" id="cd06225">
    <property type="entry name" value="HAMP"/>
    <property type="match status" value="1"/>
</dbReference>
<evidence type="ECO:0000256" key="3">
    <source>
        <dbReference type="ARBA" id="ARBA00012438"/>
    </source>
</evidence>
<dbReference type="RefSeq" id="WP_206582381.1">
    <property type="nucleotide sequence ID" value="NZ_JAFJZZ010000003.1"/>
</dbReference>
<protein>
    <recommendedName>
        <fullName evidence="3">histidine kinase</fullName>
        <ecNumber evidence="3">2.7.13.3</ecNumber>
    </recommendedName>
</protein>
<dbReference type="PROSITE" id="PS51257">
    <property type="entry name" value="PROKAR_LIPOPROTEIN"/>
    <property type="match status" value="1"/>
</dbReference>
<organism evidence="11 12">
    <name type="scientific">Clostridium aminobutyricum</name>
    <dbReference type="NCBI Taxonomy" id="33953"/>
    <lineage>
        <taxon>Bacteria</taxon>
        <taxon>Bacillati</taxon>
        <taxon>Bacillota</taxon>
        <taxon>Clostridia</taxon>
        <taxon>Eubacteriales</taxon>
        <taxon>Clostridiaceae</taxon>
        <taxon>Clostridium</taxon>
    </lineage>
</organism>
<keyword evidence="9" id="KW-0812">Transmembrane</keyword>
<keyword evidence="12" id="KW-1185">Reference proteome</keyword>
<dbReference type="SMART" id="SM00388">
    <property type="entry name" value="HisKA"/>
    <property type="match status" value="1"/>
</dbReference>
<dbReference type="PROSITE" id="PS50109">
    <property type="entry name" value="HIS_KIN"/>
    <property type="match status" value="1"/>
</dbReference>
<dbReference type="InterPro" id="IPR005467">
    <property type="entry name" value="His_kinase_dom"/>
</dbReference>
<dbReference type="Proteomes" id="UP000664545">
    <property type="component" value="Unassembled WGS sequence"/>
</dbReference>
<evidence type="ECO:0000313" key="11">
    <source>
        <dbReference type="EMBL" id="MBN7773549.1"/>
    </source>
</evidence>
<dbReference type="EMBL" id="JAFJZZ010000003">
    <property type="protein sequence ID" value="MBN7773549.1"/>
    <property type="molecule type" value="Genomic_DNA"/>
</dbReference>
<dbReference type="InterPro" id="IPR003594">
    <property type="entry name" value="HATPase_dom"/>
</dbReference>
<dbReference type="EC" id="2.7.13.3" evidence="3"/>
<dbReference type="SUPFAM" id="SSF55874">
    <property type="entry name" value="ATPase domain of HSP90 chaperone/DNA topoisomerase II/histidine kinase"/>
    <property type="match status" value="1"/>
</dbReference>
<feature type="transmembrane region" description="Helical" evidence="9">
    <location>
        <begin position="9"/>
        <end position="34"/>
    </location>
</feature>
<dbReference type="GO" id="GO:0016020">
    <property type="term" value="C:membrane"/>
    <property type="evidence" value="ECO:0007669"/>
    <property type="project" value="UniProtKB-SubCell"/>
</dbReference>
<dbReference type="InterPro" id="IPR036890">
    <property type="entry name" value="HATPase_C_sf"/>
</dbReference>
<keyword evidence="9" id="KW-1133">Transmembrane helix</keyword>
<evidence type="ECO:0000256" key="6">
    <source>
        <dbReference type="ARBA" id="ARBA00022777"/>
    </source>
</evidence>
<dbReference type="InterPro" id="IPR050736">
    <property type="entry name" value="Sensor_HK_Regulatory"/>
</dbReference>
<dbReference type="InterPro" id="IPR004358">
    <property type="entry name" value="Sig_transdc_His_kin-like_C"/>
</dbReference>
<dbReference type="CDD" id="cd00075">
    <property type="entry name" value="HATPase"/>
    <property type="match status" value="1"/>
</dbReference>
<dbReference type="InterPro" id="IPR003661">
    <property type="entry name" value="HisK_dim/P_dom"/>
</dbReference>
<comment type="caution">
    <text evidence="11">The sequence shown here is derived from an EMBL/GenBank/DDBJ whole genome shotgun (WGS) entry which is preliminary data.</text>
</comment>
<dbReference type="AlphaFoldDB" id="A0A939IJG2"/>
<evidence type="ECO:0000256" key="5">
    <source>
        <dbReference type="ARBA" id="ARBA00022679"/>
    </source>
</evidence>
<feature type="transmembrane region" description="Helical" evidence="9">
    <location>
        <begin position="46"/>
        <end position="66"/>
    </location>
</feature>
<evidence type="ECO:0000256" key="9">
    <source>
        <dbReference type="SAM" id="Phobius"/>
    </source>
</evidence>
<dbReference type="FunFam" id="1.10.287.130:FF:000001">
    <property type="entry name" value="Two-component sensor histidine kinase"/>
    <property type="match status" value="1"/>
</dbReference>
<keyword evidence="7" id="KW-0902">Two-component regulatory system</keyword>
<evidence type="ECO:0000256" key="1">
    <source>
        <dbReference type="ARBA" id="ARBA00000085"/>
    </source>
</evidence>
<dbReference type="SUPFAM" id="SSF47384">
    <property type="entry name" value="Homodimeric domain of signal transducing histidine kinase"/>
    <property type="match status" value="1"/>
</dbReference>
<evidence type="ECO:0000256" key="4">
    <source>
        <dbReference type="ARBA" id="ARBA00022553"/>
    </source>
</evidence>
<dbReference type="PANTHER" id="PTHR43711">
    <property type="entry name" value="TWO-COMPONENT HISTIDINE KINASE"/>
    <property type="match status" value="1"/>
</dbReference>
<accession>A0A939IJG2</accession>
<keyword evidence="6 11" id="KW-0418">Kinase</keyword>
<keyword evidence="4" id="KW-0597">Phosphoprotein</keyword>
<comment type="catalytic activity">
    <reaction evidence="1">
        <text>ATP + protein L-histidine = ADP + protein N-phospho-L-histidine.</text>
        <dbReference type="EC" id="2.7.13.3"/>
    </reaction>
</comment>
<dbReference type="CDD" id="cd00082">
    <property type="entry name" value="HisKA"/>
    <property type="match status" value="1"/>
</dbReference>
<dbReference type="SMART" id="SM00387">
    <property type="entry name" value="HATPase_c"/>
    <property type="match status" value="1"/>
</dbReference>
<feature type="domain" description="Histidine kinase" evidence="10">
    <location>
        <begin position="139"/>
        <end position="354"/>
    </location>
</feature>
<dbReference type="PRINTS" id="PR00344">
    <property type="entry name" value="BCTRLSENSOR"/>
</dbReference>
<evidence type="ECO:0000259" key="10">
    <source>
        <dbReference type="PROSITE" id="PS50109"/>
    </source>
</evidence>
<evidence type="ECO:0000313" key="12">
    <source>
        <dbReference type="Proteomes" id="UP000664545"/>
    </source>
</evidence>
<dbReference type="Gene3D" id="3.30.565.10">
    <property type="entry name" value="Histidine kinase-like ATPase, C-terminal domain"/>
    <property type="match status" value="1"/>
</dbReference>
<evidence type="ECO:0000256" key="2">
    <source>
        <dbReference type="ARBA" id="ARBA00004370"/>
    </source>
</evidence>
<evidence type="ECO:0000256" key="8">
    <source>
        <dbReference type="ARBA" id="ARBA00023136"/>
    </source>
</evidence>